<protein>
    <submittedName>
        <fullName evidence="2">WGR domain-containing protein</fullName>
    </submittedName>
</protein>
<dbReference type="PROSITE" id="PS51977">
    <property type="entry name" value="WGR"/>
    <property type="match status" value="1"/>
</dbReference>
<dbReference type="SMART" id="SM00773">
    <property type="entry name" value="WGR"/>
    <property type="match status" value="1"/>
</dbReference>
<evidence type="ECO:0000313" key="2">
    <source>
        <dbReference type="EMBL" id="MCY0097008.1"/>
    </source>
</evidence>
<keyword evidence="3" id="KW-1185">Reference proteome</keyword>
<organism evidence="2 3">
    <name type="scientific">Hoeflea ulvae</name>
    <dbReference type="NCBI Taxonomy" id="2983764"/>
    <lineage>
        <taxon>Bacteria</taxon>
        <taxon>Pseudomonadati</taxon>
        <taxon>Pseudomonadota</taxon>
        <taxon>Alphaproteobacteria</taxon>
        <taxon>Hyphomicrobiales</taxon>
        <taxon>Rhizobiaceae</taxon>
        <taxon>Hoeflea</taxon>
    </lineage>
</organism>
<dbReference type="CDD" id="cd07996">
    <property type="entry name" value="WGR_MMR_like"/>
    <property type="match status" value="1"/>
</dbReference>
<feature type="domain" description="WGR" evidence="1">
    <location>
        <begin position="11"/>
        <end position="97"/>
    </location>
</feature>
<dbReference type="InterPro" id="IPR049809">
    <property type="entry name" value="YehF/YfeS-like_WGR"/>
</dbReference>
<dbReference type="InterPro" id="IPR036930">
    <property type="entry name" value="WGR_dom_sf"/>
</dbReference>
<dbReference type="InterPro" id="IPR008893">
    <property type="entry name" value="WGR_domain"/>
</dbReference>
<reference evidence="2" key="1">
    <citation type="submission" date="2022-10" db="EMBL/GenBank/DDBJ databases">
        <title>Hoeflea sp. J2-29, isolated from marine algae.</title>
        <authorList>
            <person name="Kristyanto S."/>
            <person name="Kim J.M."/>
            <person name="Jeon C.O."/>
        </authorList>
    </citation>
    <scope>NUCLEOTIDE SEQUENCE</scope>
    <source>
        <strain evidence="2">J2-29</strain>
    </source>
</reference>
<proteinExistence type="predicted"/>
<dbReference type="Proteomes" id="UP001081283">
    <property type="component" value="Unassembled WGS sequence"/>
</dbReference>
<dbReference type="EMBL" id="JAOVZQ010000002">
    <property type="protein sequence ID" value="MCY0097008.1"/>
    <property type="molecule type" value="Genomic_DNA"/>
</dbReference>
<name>A0ABT3YMD9_9HYPH</name>
<dbReference type="Pfam" id="PF05406">
    <property type="entry name" value="WGR"/>
    <property type="match status" value="1"/>
</dbReference>
<evidence type="ECO:0000313" key="3">
    <source>
        <dbReference type="Proteomes" id="UP001081283"/>
    </source>
</evidence>
<dbReference type="RefSeq" id="WP_267615104.1">
    <property type="nucleotide sequence ID" value="NZ_JAOVZQ010000002.1"/>
</dbReference>
<sequence>MSESAGMITQPYHIYVERSEAAKNMARYYAMEISKTLFGETCLTRRWGRIGQRGQSKMHHFECENEAVDLFLDLMRQKRKRGYRPRVLPQNPVHLRVNSAHL</sequence>
<dbReference type="SUPFAM" id="SSF142921">
    <property type="entry name" value="WGR domain-like"/>
    <property type="match status" value="1"/>
</dbReference>
<evidence type="ECO:0000259" key="1">
    <source>
        <dbReference type="PROSITE" id="PS51977"/>
    </source>
</evidence>
<accession>A0ABT3YMD9</accession>
<gene>
    <name evidence="2" type="ORF">OEG82_23820</name>
</gene>
<comment type="caution">
    <text evidence="2">The sequence shown here is derived from an EMBL/GenBank/DDBJ whole genome shotgun (WGS) entry which is preliminary data.</text>
</comment>
<dbReference type="Gene3D" id="2.20.140.10">
    <property type="entry name" value="WGR domain"/>
    <property type="match status" value="1"/>
</dbReference>